<dbReference type="EC" id="2.7.7.62" evidence="14"/>
<dbReference type="GO" id="GO:0005524">
    <property type="term" value="F:ATP binding"/>
    <property type="evidence" value="ECO:0007669"/>
    <property type="project" value="UniProtKB-UniRule"/>
</dbReference>
<evidence type="ECO:0000256" key="10">
    <source>
        <dbReference type="ARBA" id="ARBA00022741"/>
    </source>
</evidence>
<evidence type="ECO:0000256" key="6">
    <source>
        <dbReference type="ARBA" id="ARBA00005159"/>
    </source>
</evidence>
<gene>
    <name evidence="17" type="ORF">KT99_16254</name>
</gene>
<evidence type="ECO:0000256" key="11">
    <source>
        <dbReference type="ARBA" id="ARBA00022777"/>
    </source>
</evidence>
<dbReference type="STRING" id="314608.KT99_16254"/>
<dbReference type="InterPro" id="IPR003203">
    <property type="entry name" value="CobU/CobP"/>
</dbReference>
<sequence>MISLYIGGARSGKSSLAEKEIGQLRQATTYIATALNSASMQARITLHRHQRPSEWTTREVPVELSDTLRDIDCANSCIIVDCLTLWLTNQLMAKACLDSEIDRLCQTLSRMESHVVLVSTEVGRGLIPLDDMSQEFVRASGEMLQKIATIADSVIFCQGALPLILKQPALKARGECSVVHDGRELC</sequence>
<comment type="catalytic activity">
    <reaction evidence="1 14">
        <text>adenosylcob(III)inamide + ATP = adenosylcob(III)inamide phosphate + ADP + H(+)</text>
        <dbReference type="Rhea" id="RHEA:15769"/>
        <dbReference type="ChEBI" id="CHEBI:2480"/>
        <dbReference type="ChEBI" id="CHEBI:15378"/>
        <dbReference type="ChEBI" id="CHEBI:30616"/>
        <dbReference type="ChEBI" id="CHEBI:58502"/>
        <dbReference type="ChEBI" id="CHEBI:456216"/>
        <dbReference type="EC" id="2.7.1.156"/>
    </reaction>
</comment>
<keyword evidence="10 14" id="KW-0547">Nucleotide-binding</keyword>
<dbReference type="CDD" id="cd00544">
    <property type="entry name" value="CobU"/>
    <property type="match status" value="1"/>
</dbReference>
<comment type="catalytic activity">
    <reaction evidence="3">
        <text>adenosylcob(III)inamide + GTP = adenosylcob(III)inamide phosphate + GDP + H(+)</text>
        <dbReference type="Rhea" id="RHEA:15765"/>
        <dbReference type="ChEBI" id="CHEBI:2480"/>
        <dbReference type="ChEBI" id="CHEBI:15378"/>
        <dbReference type="ChEBI" id="CHEBI:37565"/>
        <dbReference type="ChEBI" id="CHEBI:58189"/>
        <dbReference type="ChEBI" id="CHEBI:58502"/>
        <dbReference type="EC" id="2.7.1.156"/>
    </reaction>
</comment>
<evidence type="ECO:0000256" key="15">
    <source>
        <dbReference type="PIRSR" id="PIRSR006135-1"/>
    </source>
</evidence>
<dbReference type="RefSeq" id="WP_005497758.1">
    <property type="nucleotide sequence ID" value="NZ_ABIC01000008.1"/>
</dbReference>
<dbReference type="PIRSF" id="PIRSF006135">
    <property type="entry name" value="CobU"/>
    <property type="match status" value="1"/>
</dbReference>
<dbReference type="AlphaFoldDB" id="A9D394"/>
<dbReference type="GO" id="GO:0009236">
    <property type="term" value="P:cobalamin biosynthetic process"/>
    <property type="evidence" value="ECO:0007669"/>
    <property type="project" value="UniProtKB-UniRule"/>
</dbReference>
<evidence type="ECO:0000256" key="4">
    <source>
        <dbReference type="ARBA" id="ARBA00003889"/>
    </source>
</evidence>
<dbReference type="SUPFAM" id="SSF52540">
    <property type="entry name" value="P-loop containing nucleoside triphosphate hydrolases"/>
    <property type="match status" value="1"/>
</dbReference>
<keyword evidence="18" id="KW-1185">Reference proteome</keyword>
<comment type="function">
    <text evidence="4 14">Catalyzes ATP-dependent phosphorylation of adenosylcobinamide and addition of GMP to adenosylcobinamide phosphate.</text>
</comment>
<dbReference type="PANTHER" id="PTHR34848:SF1">
    <property type="entry name" value="BIFUNCTIONAL ADENOSYLCOBALAMIN BIOSYNTHESIS PROTEIN COBU"/>
    <property type="match status" value="1"/>
</dbReference>
<evidence type="ECO:0000256" key="8">
    <source>
        <dbReference type="ARBA" id="ARBA00022573"/>
    </source>
</evidence>
<keyword evidence="11 14" id="KW-0418">Kinase</keyword>
<evidence type="ECO:0000313" key="18">
    <source>
        <dbReference type="Proteomes" id="UP000005839"/>
    </source>
</evidence>
<feature type="binding site" evidence="16">
    <location>
        <begin position="32"/>
        <end position="34"/>
    </location>
    <ligand>
        <name>GTP</name>
        <dbReference type="ChEBI" id="CHEBI:37565"/>
    </ligand>
</feature>
<dbReference type="Proteomes" id="UP000005839">
    <property type="component" value="Unassembled WGS sequence"/>
</dbReference>
<accession>A9D394</accession>
<comment type="pathway">
    <text evidence="5 14">Cofactor biosynthesis; adenosylcobalamin biosynthesis; adenosylcobalamin from cob(II)yrinate a,c-diamide: step 6/7.</text>
</comment>
<evidence type="ECO:0000256" key="13">
    <source>
        <dbReference type="ARBA" id="ARBA00023134"/>
    </source>
</evidence>
<evidence type="ECO:0000256" key="12">
    <source>
        <dbReference type="ARBA" id="ARBA00022840"/>
    </source>
</evidence>
<reference evidence="17 18" key="1">
    <citation type="submission" date="2007-10" db="EMBL/GenBank/DDBJ databases">
        <authorList>
            <person name="Yayanos A."/>
            <person name="Ferriera S."/>
            <person name="Johnson J."/>
            <person name="Kravitz S."/>
            <person name="Halpern A."/>
            <person name="Remington K."/>
            <person name="Beeson K."/>
            <person name="Tran B."/>
            <person name="Rogers Y.-H."/>
            <person name="Friedman R."/>
            <person name="Venter J.C."/>
        </authorList>
    </citation>
    <scope>NUCLEOTIDE SEQUENCE [LARGE SCALE GENOMIC DNA]</scope>
    <source>
        <strain evidence="17 18">KT99</strain>
    </source>
</reference>
<evidence type="ECO:0000256" key="9">
    <source>
        <dbReference type="ARBA" id="ARBA00022679"/>
    </source>
</evidence>
<dbReference type="EMBL" id="ABIC01000008">
    <property type="protein sequence ID" value="EDQ01636.1"/>
    <property type="molecule type" value="Genomic_DNA"/>
</dbReference>
<feature type="binding site" evidence="16">
    <location>
        <position position="59"/>
    </location>
    <ligand>
        <name>GTP</name>
        <dbReference type="ChEBI" id="CHEBI:37565"/>
    </ligand>
</feature>
<keyword evidence="8 14" id="KW-0169">Cobalamin biosynthesis</keyword>
<evidence type="ECO:0000256" key="7">
    <source>
        <dbReference type="ARBA" id="ARBA00007490"/>
    </source>
</evidence>
<evidence type="ECO:0000256" key="16">
    <source>
        <dbReference type="PIRSR" id="PIRSR006135-2"/>
    </source>
</evidence>
<evidence type="ECO:0000256" key="14">
    <source>
        <dbReference type="PIRNR" id="PIRNR006135"/>
    </source>
</evidence>
<comment type="similarity">
    <text evidence="7 14">Belongs to the CobU/CobP family.</text>
</comment>
<dbReference type="EC" id="2.7.1.156" evidence="14"/>
<evidence type="ECO:0000256" key="2">
    <source>
        <dbReference type="ARBA" id="ARBA00000711"/>
    </source>
</evidence>
<dbReference type="NCBIfam" id="NF004469">
    <property type="entry name" value="PRK05800.1"/>
    <property type="match status" value="1"/>
</dbReference>
<evidence type="ECO:0000256" key="3">
    <source>
        <dbReference type="ARBA" id="ARBA00001522"/>
    </source>
</evidence>
<name>A9D394_9GAMM</name>
<dbReference type="PANTHER" id="PTHR34848">
    <property type="match status" value="1"/>
</dbReference>
<comment type="pathway">
    <text evidence="6 14">Cofactor biosynthesis; adenosylcobalamin biosynthesis; adenosylcobalamin from cob(II)yrinate a,c-diamide: step 5/7.</text>
</comment>
<comment type="caution">
    <text evidence="17">The sequence shown here is derived from an EMBL/GenBank/DDBJ whole genome shotgun (WGS) entry which is preliminary data.</text>
</comment>
<dbReference type="GO" id="GO:0008820">
    <property type="term" value="F:cobinamide phosphate guanylyltransferase activity"/>
    <property type="evidence" value="ECO:0007669"/>
    <property type="project" value="UniProtKB-UniRule"/>
</dbReference>
<organism evidence="17 18">
    <name type="scientific">Shewanella benthica KT99</name>
    <dbReference type="NCBI Taxonomy" id="314608"/>
    <lineage>
        <taxon>Bacteria</taxon>
        <taxon>Pseudomonadati</taxon>
        <taxon>Pseudomonadota</taxon>
        <taxon>Gammaproteobacteria</taxon>
        <taxon>Alteromonadales</taxon>
        <taxon>Shewanellaceae</taxon>
        <taxon>Shewanella</taxon>
    </lineage>
</organism>
<dbReference type="Gene3D" id="3.40.50.300">
    <property type="entry name" value="P-loop containing nucleotide triphosphate hydrolases"/>
    <property type="match status" value="1"/>
</dbReference>
<proteinExistence type="inferred from homology"/>
<keyword evidence="12 14" id="KW-0067">ATP-binding</keyword>
<protein>
    <recommendedName>
        <fullName evidence="14">Bifunctional adenosylcobalamin biosynthesis protein</fullName>
        <ecNumber evidence="14">2.7.1.156</ecNumber>
        <ecNumber evidence="14">2.7.7.62</ecNumber>
    </recommendedName>
</protein>
<keyword evidence="13 14" id="KW-0342">GTP-binding</keyword>
<feature type="binding site" evidence="16">
    <location>
        <position position="81"/>
    </location>
    <ligand>
        <name>GTP</name>
        <dbReference type="ChEBI" id="CHEBI:37565"/>
    </ligand>
</feature>
<evidence type="ECO:0000256" key="5">
    <source>
        <dbReference type="ARBA" id="ARBA00004692"/>
    </source>
</evidence>
<comment type="catalytic activity">
    <reaction evidence="2 14">
        <text>adenosylcob(III)inamide phosphate + GTP + H(+) = adenosylcob(III)inamide-GDP + diphosphate</text>
        <dbReference type="Rhea" id="RHEA:22712"/>
        <dbReference type="ChEBI" id="CHEBI:15378"/>
        <dbReference type="ChEBI" id="CHEBI:33019"/>
        <dbReference type="ChEBI" id="CHEBI:37565"/>
        <dbReference type="ChEBI" id="CHEBI:58502"/>
        <dbReference type="ChEBI" id="CHEBI:60487"/>
        <dbReference type="EC" id="2.7.7.62"/>
    </reaction>
</comment>
<dbReference type="UniPathway" id="UPA00148">
    <property type="reaction ID" value="UER00236"/>
</dbReference>
<dbReference type="Pfam" id="PF02283">
    <property type="entry name" value="CobU"/>
    <property type="match status" value="1"/>
</dbReference>
<dbReference type="GO" id="GO:0043752">
    <property type="term" value="F:adenosylcobinamide kinase activity"/>
    <property type="evidence" value="ECO:0007669"/>
    <property type="project" value="UniProtKB-EC"/>
</dbReference>
<keyword evidence="9 14" id="KW-0808">Transferase</keyword>
<feature type="binding site" evidence="16">
    <location>
        <begin position="48"/>
        <end position="51"/>
    </location>
    <ligand>
        <name>GTP</name>
        <dbReference type="ChEBI" id="CHEBI:37565"/>
    </ligand>
</feature>
<evidence type="ECO:0000256" key="1">
    <source>
        <dbReference type="ARBA" id="ARBA00000312"/>
    </source>
</evidence>
<dbReference type="InterPro" id="IPR027417">
    <property type="entry name" value="P-loop_NTPase"/>
</dbReference>
<feature type="active site" description="GMP-histidine intermediate" evidence="15">
    <location>
        <position position="47"/>
    </location>
</feature>
<feature type="binding site" evidence="16">
    <location>
        <begin position="7"/>
        <end position="14"/>
    </location>
    <ligand>
        <name>GTP</name>
        <dbReference type="ChEBI" id="CHEBI:37565"/>
    </ligand>
</feature>
<dbReference type="GO" id="GO:0005525">
    <property type="term" value="F:GTP binding"/>
    <property type="evidence" value="ECO:0007669"/>
    <property type="project" value="UniProtKB-UniRule"/>
</dbReference>
<evidence type="ECO:0000313" key="17">
    <source>
        <dbReference type="EMBL" id="EDQ01636.1"/>
    </source>
</evidence>